<comment type="similarity">
    <text evidence="1 4">Belongs to the bacterial solute-binding protein 3 family.</text>
</comment>
<comment type="caution">
    <text evidence="7">The sequence shown here is derived from an EMBL/GenBank/DDBJ whole genome shotgun (WGS) entry which is preliminary data.</text>
</comment>
<organism evidence="7 8">
    <name type="scientific">Aureimonas altamirensis</name>
    <dbReference type="NCBI Taxonomy" id="370622"/>
    <lineage>
        <taxon>Bacteria</taxon>
        <taxon>Pseudomonadati</taxon>
        <taxon>Pseudomonadota</taxon>
        <taxon>Alphaproteobacteria</taxon>
        <taxon>Hyphomicrobiales</taxon>
        <taxon>Aurantimonadaceae</taxon>
        <taxon>Aureimonas</taxon>
    </lineage>
</organism>
<feature type="signal peptide" evidence="5">
    <location>
        <begin position="1"/>
        <end position="24"/>
    </location>
</feature>
<dbReference type="AlphaFoldDB" id="A0A0B1Q2G1"/>
<dbReference type="PANTHER" id="PTHR30085:SF6">
    <property type="entry name" value="ABC TRANSPORTER GLUTAMINE-BINDING PROTEIN GLNH"/>
    <property type="match status" value="1"/>
</dbReference>
<evidence type="ECO:0000313" key="8">
    <source>
        <dbReference type="Proteomes" id="UP000030826"/>
    </source>
</evidence>
<dbReference type="SUPFAM" id="SSF53850">
    <property type="entry name" value="Periplasmic binding protein-like II"/>
    <property type="match status" value="1"/>
</dbReference>
<evidence type="ECO:0000313" key="7">
    <source>
        <dbReference type="EMBL" id="KHJ54559.1"/>
    </source>
</evidence>
<evidence type="ECO:0000256" key="3">
    <source>
        <dbReference type="ARBA" id="ARBA00022729"/>
    </source>
</evidence>
<reference evidence="7 8" key="1">
    <citation type="submission" date="2014-09" db="EMBL/GenBank/DDBJ databases">
        <title>Isolation and characterization of Aurantimonas altamirensis ON-56566 from clinical sample following a dog bite.</title>
        <authorList>
            <person name="Eshaghi A."/>
            <person name="Li A."/>
            <person name="Shahinas D."/>
            <person name="Bahn P."/>
            <person name="Kus J.V."/>
            <person name="Patel S.N."/>
        </authorList>
    </citation>
    <scope>NUCLEOTIDE SEQUENCE [LARGE SCALE GENOMIC DNA]</scope>
    <source>
        <strain evidence="7 8">ON-56566</strain>
    </source>
</reference>
<dbReference type="InterPro" id="IPR001638">
    <property type="entry name" value="Solute-binding_3/MltF_N"/>
</dbReference>
<dbReference type="PANTHER" id="PTHR30085">
    <property type="entry name" value="AMINO ACID ABC TRANSPORTER PERMEASE"/>
    <property type="match status" value="1"/>
</dbReference>
<dbReference type="Proteomes" id="UP000030826">
    <property type="component" value="Unassembled WGS sequence"/>
</dbReference>
<protein>
    <submittedName>
        <fullName evidence="7">ABC transporter substrate-binding protein</fullName>
    </submittedName>
</protein>
<dbReference type="RefSeq" id="WP_039191225.1">
    <property type="nucleotide sequence ID" value="NZ_JRFJ01000002.1"/>
</dbReference>
<accession>A0A0B1Q2G1</accession>
<dbReference type="Pfam" id="PF00497">
    <property type="entry name" value="SBP_bac_3"/>
    <property type="match status" value="1"/>
</dbReference>
<evidence type="ECO:0000256" key="2">
    <source>
        <dbReference type="ARBA" id="ARBA00022448"/>
    </source>
</evidence>
<gene>
    <name evidence="7" type="ORF">LA66_08130</name>
</gene>
<evidence type="ECO:0000256" key="5">
    <source>
        <dbReference type="SAM" id="SignalP"/>
    </source>
</evidence>
<dbReference type="InterPro" id="IPR018313">
    <property type="entry name" value="SBP_3_CS"/>
</dbReference>
<dbReference type="PROSITE" id="PS01039">
    <property type="entry name" value="SBP_BACTERIAL_3"/>
    <property type="match status" value="1"/>
</dbReference>
<dbReference type="EMBL" id="JRFJ01000002">
    <property type="protein sequence ID" value="KHJ54559.1"/>
    <property type="molecule type" value="Genomic_DNA"/>
</dbReference>
<sequence>MRTCIGLLSATAISMALLTTTSLADTLADIKSRGTLSVGIKNDYPPYGFLDENGEIVGFEVELAKYVANELLGSPDKIELVPVVASNRIEFLNSGRIDVIFATLGVTDERKKVIDYTVEYVNSPGPSVFARKEAKFTEWEQLRGQSLCGIQGSYFNRHLTDAYGIQLVNFTSQPEAYRALMDNRCVGFVFDDMTLRQALKQSEWADYKIAVETYEYLPIAGGLRKNDAAFSEAVNAAIVKAEGEGKLIEWEAEFDMPQSDYLVERAEAARAAAN</sequence>
<proteinExistence type="inferred from homology"/>
<feature type="domain" description="Solute-binding protein family 3/N-terminal" evidence="6">
    <location>
        <begin position="35"/>
        <end position="257"/>
    </location>
</feature>
<feature type="chain" id="PRO_5002062956" evidence="5">
    <location>
        <begin position="25"/>
        <end position="274"/>
    </location>
</feature>
<dbReference type="CDD" id="cd13693">
    <property type="entry name" value="PBP2_polar_AA"/>
    <property type="match status" value="1"/>
</dbReference>
<dbReference type="GO" id="GO:0030288">
    <property type="term" value="C:outer membrane-bounded periplasmic space"/>
    <property type="evidence" value="ECO:0007669"/>
    <property type="project" value="TreeGrafter"/>
</dbReference>
<dbReference type="STRING" id="370622.LA66_08130"/>
<dbReference type="SMART" id="SM00062">
    <property type="entry name" value="PBPb"/>
    <property type="match status" value="1"/>
</dbReference>
<evidence type="ECO:0000256" key="1">
    <source>
        <dbReference type="ARBA" id="ARBA00010333"/>
    </source>
</evidence>
<dbReference type="GO" id="GO:0006865">
    <property type="term" value="P:amino acid transport"/>
    <property type="evidence" value="ECO:0007669"/>
    <property type="project" value="TreeGrafter"/>
</dbReference>
<dbReference type="InterPro" id="IPR051455">
    <property type="entry name" value="Bact_solute-bind_prot3"/>
</dbReference>
<evidence type="ECO:0000256" key="4">
    <source>
        <dbReference type="RuleBase" id="RU003744"/>
    </source>
</evidence>
<dbReference type="GO" id="GO:0005576">
    <property type="term" value="C:extracellular region"/>
    <property type="evidence" value="ECO:0007669"/>
    <property type="project" value="TreeGrafter"/>
</dbReference>
<keyword evidence="2" id="KW-0813">Transport</keyword>
<name>A0A0B1Q2G1_9HYPH</name>
<keyword evidence="3 5" id="KW-0732">Signal</keyword>
<dbReference type="Gene3D" id="3.40.190.10">
    <property type="entry name" value="Periplasmic binding protein-like II"/>
    <property type="match status" value="2"/>
</dbReference>
<dbReference type="OrthoDB" id="6192933at2"/>
<evidence type="ECO:0000259" key="6">
    <source>
        <dbReference type="SMART" id="SM00062"/>
    </source>
</evidence>